<reference evidence="4 5" key="1">
    <citation type="submission" date="2023-07" db="EMBL/GenBank/DDBJ databases">
        <authorList>
            <person name="Lian W.-H."/>
        </authorList>
    </citation>
    <scope>NUCLEOTIDE SEQUENCE [LARGE SCALE GENOMIC DNA]</scope>
    <source>
        <strain evidence="4 5">SYSU DXS3180</strain>
    </source>
</reference>
<dbReference type="RefSeq" id="WP_369332322.1">
    <property type="nucleotide sequence ID" value="NZ_JAULBC010000011.1"/>
</dbReference>
<dbReference type="PROSITE" id="PS01031">
    <property type="entry name" value="SHSP"/>
    <property type="match status" value="1"/>
</dbReference>
<dbReference type="InterPro" id="IPR002068">
    <property type="entry name" value="A-crystallin/Hsp20_dom"/>
</dbReference>
<protein>
    <submittedName>
        <fullName evidence="4">Hsp20/alpha crystallin family protein</fullName>
    </submittedName>
</protein>
<sequence>MATRALSGFTERRPFLFDDFFKSWSDWFDNGNVTGRTLQAPAVNITEEANEYLVSVAVPGMKKEDFNISVDGNMLTISSEKEDSREEADKNYTRKEYNYSSFTRRFNLPDEIQTDKIDASYTDGVLKISLPRNDQQKKASSKQIVVK</sequence>
<evidence type="ECO:0000256" key="2">
    <source>
        <dbReference type="RuleBase" id="RU003616"/>
    </source>
</evidence>
<evidence type="ECO:0000259" key="3">
    <source>
        <dbReference type="PROSITE" id="PS01031"/>
    </source>
</evidence>
<comment type="similarity">
    <text evidence="1 2">Belongs to the small heat shock protein (HSP20) family.</text>
</comment>
<proteinExistence type="inferred from homology"/>
<gene>
    <name evidence="4" type="ORF">QTN47_25580</name>
</gene>
<evidence type="ECO:0000256" key="1">
    <source>
        <dbReference type="PROSITE-ProRule" id="PRU00285"/>
    </source>
</evidence>
<dbReference type="InterPro" id="IPR008978">
    <property type="entry name" value="HSP20-like_chaperone"/>
</dbReference>
<feature type="domain" description="SHSP" evidence="3">
    <location>
        <begin position="34"/>
        <end position="147"/>
    </location>
</feature>
<dbReference type="PANTHER" id="PTHR11527">
    <property type="entry name" value="HEAT-SHOCK PROTEIN 20 FAMILY MEMBER"/>
    <property type="match status" value="1"/>
</dbReference>
<evidence type="ECO:0000313" key="4">
    <source>
        <dbReference type="EMBL" id="MEX6690906.1"/>
    </source>
</evidence>
<name>A0ABV3ZLY2_9BACT</name>
<dbReference type="Proteomes" id="UP001560573">
    <property type="component" value="Unassembled WGS sequence"/>
</dbReference>
<accession>A0ABV3ZLY2</accession>
<dbReference type="CDD" id="cd06464">
    <property type="entry name" value="ACD_sHsps-like"/>
    <property type="match status" value="1"/>
</dbReference>
<keyword evidence="5" id="KW-1185">Reference proteome</keyword>
<dbReference type="Pfam" id="PF00011">
    <property type="entry name" value="HSP20"/>
    <property type="match status" value="1"/>
</dbReference>
<dbReference type="EMBL" id="JAULBC010000011">
    <property type="protein sequence ID" value="MEX6690906.1"/>
    <property type="molecule type" value="Genomic_DNA"/>
</dbReference>
<evidence type="ECO:0000313" key="5">
    <source>
        <dbReference type="Proteomes" id="UP001560573"/>
    </source>
</evidence>
<dbReference type="InterPro" id="IPR031107">
    <property type="entry name" value="Small_HSP"/>
</dbReference>
<organism evidence="4 5">
    <name type="scientific">Danxiaibacter flavus</name>
    <dbReference type="NCBI Taxonomy" id="3049108"/>
    <lineage>
        <taxon>Bacteria</taxon>
        <taxon>Pseudomonadati</taxon>
        <taxon>Bacteroidota</taxon>
        <taxon>Chitinophagia</taxon>
        <taxon>Chitinophagales</taxon>
        <taxon>Chitinophagaceae</taxon>
        <taxon>Danxiaibacter</taxon>
    </lineage>
</organism>
<dbReference type="Gene3D" id="2.60.40.790">
    <property type="match status" value="1"/>
</dbReference>
<comment type="caution">
    <text evidence="4">The sequence shown here is derived from an EMBL/GenBank/DDBJ whole genome shotgun (WGS) entry which is preliminary data.</text>
</comment>
<dbReference type="SUPFAM" id="SSF49764">
    <property type="entry name" value="HSP20-like chaperones"/>
    <property type="match status" value="1"/>
</dbReference>